<dbReference type="AlphaFoldDB" id="A0A1K1LP09"/>
<dbReference type="NCBIfam" id="TIGR02227">
    <property type="entry name" value="sigpep_I_bact"/>
    <property type="match status" value="1"/>
</dbReference>
<evidence type="ECO:0000256" key="2">
    <source>
        <dbReference type="ARBA" id="ARBA00009370"/>
    </source>
</evidence>
<feature type="active site" evidence="6">
    <location>
        <position position="266"/>
    </location>
</feature>
<dbReference type="PRINTS" id="PR00727">
    <property type="entry name" value="LEADERPTASE"/>
</dbReference>
<evidence type="ECO:0000256" key="3">
    <source>
        <dbReference type="ARBA" id="ARBA00013208"/>
    </source>
</evidence>
<dbReference type="Gene3D" id="2.10.109.10">
    <property type="entry name" value="Umud Fragment, subunit A"/>
    <property type="match status" value="2"/>
</dbReference>
<dbReference type="RefSeq" id="WP_072315373.1">
    <property type="nucleotide sequence ID" value="NZ_FPJE01000001.1"/>
</dbReference>
<dbReference type="PANTHER" id="PTHR43390">
    <property type="entry name" value="SIGNAL PEPTIDASE I"/>
    <property type="match status" value="1"/>
</dbReference>
<dbReference type="GO" id="GO:0004252">
    <property type="term" value="F:serine-type endopeptidase activity"/>
    <property type="evidence" value="ECO:0007669"/>
    <property type="project" value="InterPro"/>
</dbReference>
<feature type="transmembrane region" description="Helical" evidence="7">
    <location>
        <begin position="6"/>
        <end position="25"/>
    </location>
</feature>
<dbReference type="SUPFAM" id="SSF51306">
    <property type="entry name" value="LexA/Signal peptidase"/>
    <property type="match status" value="2"/>
</dbReference>
<name>A0A1K1LP09_9FLAO</name>
<comment type="similarity">
    <text evidence="2 7">Belongs to the peptidase S26 family.</text>
</comment>
<dbReference type="GO" id="GO:0016020">
    <property type="term" value="C:membrane"/>
    <property type="evidence" value="ECO:0007669"/>
    <property type="project" value="UniProtKB-SubCell"/>
</dbReference>
<keyword evidence="7" id="KW-0645">Protease</keyword>
<comment type="catalytic activity">
    <reaction evidence="1 7">
        <text>Cleavage of hydrophobic, N-terminal signal or leader sequences from secreted and periplasmic proteins.</text>
        <dbReference type="EC" id="3.4.21.89"/>
    </reaction>
</comment>
<keyword evidence="7" id="KW-1133">Transmembrane helix</keyword>
<feature type="transmembrane region" description="Helical" evidence="7">
    <location>
        <begin position="125"/>
        <end position="143"/>
    </location>
</feature>
<sequence length="526" mass="60922">MTATGWFLFFLILQIVHFAGTWKLYQKAGRKAWEALIPVYNAIVLMKIINRPVWWVILLFIPIINLIMFPVVWVETARSYGRNSTADTWLTILTLGLYIYYINYALEVTYIPERSLKPRTATGEWVSSILFAIVAATLVHTYIMQPYVIPTSSLEKSLLVGDFLFVSKFHYGARVPMTTVAAPMVHDTIPGLGMKSYLFNDDISKKNTSWMNKFQLPYMRLPGFEDIKRNEIVVFNQPADTLRDMNDFYPDRNYYKPIDKKTNLVKRCVGVPGDSLEIRDGYVYINGEKTVLPDRARPQYSYIVKTNGANLSPAYMYERFDVTDNFGQRSDGSYYFVALTEESALRLSKTPNVVSVERQVEASGRPNPRLFPNTKDNMWSADNFGPIYIPEKGKKIALTKENLPLYKRIIREYEGNTLQVNGNEITINGQPAESYTFKQDYYWMMGDNRDNSIDSRYWGYVPFDHVVGKPVFVWFSWDKISKNVRWDRVFTTVNGSGKPVSYFKYFLIAVAAWIVFGFIRKKKIKK</sequence>
<evidence type="ECO:0000256" key="7">
    <source>
        <dbReference type="RuleBase" id="RU362042"/>
    </source>
</evidence>
<evidence type="ECO:0000313" key="9">
    <source>
        <dbReference type="EMBL" id="SFW12625.1"/>
    </source>
</evidence>
<keyword evidence="10" id="KW-1185">Reference proteome</keyword>
<gene>
    <name evidence="9" type="ORF">SAMN02927921_00135</name>
</gene>
<dbReference type="GO" id="GO:0006465">
    <property type="term" value="P:signal peptide processing"/>
    <property type="evidence" value="ECO:0007669"/>
    <property type="project" value="InterPro"/>
</dbReference>
<accession>A0A1K1LP09</accession>
<feature type="transmembrane region" description="Helical" evidence="7">
    <location>
        <begin position="86"/>
        <end position="104"/>
    </location>
</feature>
<organism evidence="9 10">
    <name type="scientific">Sinomicrobium oceani</name>
    <dbReference type="NCBI Taxonomy" id="1150368"/>
    <lineage>
        <taxon>Bacteria</taxon>
        <taxon>Pseudomonadati</taxon>
        <taxon>Bacteroidota</taxon>
        <taxon>Flavobacteriia</taxon>
        <taxon>Flavobacteriales</taxon>
        <taxon>Flavobacteriaceae</taxon>
        <taxon>Sinomicrobium</taxon>
    </lineage>
</organism>
<dbReference type="STRING" id="1150368.SAMN02927921_00135"/>
<feature type="domain" description="Peptidase S26" evidence="8">
    <location>
        <begin position="124"/>
        <end position="296"/>
    </location>
</feature>
<evidence type="ECO:0000256" key="6">
    <source>
        <dbReference type="PIRSR" id="PIRSR600223-1"/>
    </source>
</evidence>
<comment type="caution">
    <text evidence="7">Lacks conserved residue(s) required for the propagation of feature annotation.</text>
</comment>
<dbReference type="PANTHER" id="PTHR43390:SF1">
    <property type="entry name" value="CHLOROPLAST PROCESSING PEPTIDASE"/>
    <property type="match status" value="1"/>
</dbReference>
<dbReference type="EMBL" id="FPJE01000001">
    <property type="protein sequence ID" value="SFW12625.1"/>
    <property type="molecule type" value="Genomic_DNA"/>
</dbReference>
<dbReference type="CDD" id="cd06530">
    <property type="entry name" value="S26_SPase_I"/>
    <property type="match status" value="1"/>
</dbReference>
<dbReference type="InterPro" id="IPR019533">
    <property type="entry name" value="Peptidase_S26"/>
</dbReference>
<keyword evidence="7" id="KW-0812">Transmembrane</keyword>
<dbReference type="InterPro" id="IPR043739">
    <property type="entry name" value="DUF5684"/>
</dbReference>
<dbReference type="OrthoDB" id="9802919at2"/>
<dbReference type="EC" id="3.4.21.89" evidence="3 7"/>
<feature type="domain" description="Peptidase S26" evidence="8">
    <location>
        <begin position="438"/>
        <end position="475"/>
    </location>
</feature>
<evidence type="ECO:0000256" key="4">
    <source>
        <dbReference type="ARBA" id="ARBA00019232"/>
    </source>
</evidence>
<evidence type="ECO:0000256" key="1">
    <source>
        <dbReference type="ARBA" id="ARBA00000677"/>
    </source>
</evidence>
<evidence type="ECO:0000256" key="5">
    <source>
        <dbReference type="ARBA" id="ARBA00022801"/>
    </source>
</evidence>
<proteinExistence type="inferred from homology"/>
<keyword evidence="7" id="KW-0472">Membrane</keyword>
<dbReference type="InterPro" id="IPR036286">
    <property type="entry name" value="LexA/Signal_pep-like_sf"/>
</dbReference>
<feature type="active site" evidence="6">
    <location>
        <position position="153"/>
    </location>
</feature>
<dbReference type="PROSITE" id="PS00761">
    <property type="entry name" value="SPASE_I_3"/>
    <property type="match status" value="1"/>
</dbReference>
<reference evidence="9 10" key="1">
    <citation type="submission" date="2016-11" db="EMBL/GenBank/DDBJ databases">
        <authorList>
            <person name="Jaros S."/>
            <person name="Januszkiewicz K."/>
            <person name="Wedrychowicz H."/>
        </authorList>
    </citation>
    <scope>NUCLEOTIDE SEQUENCE [LARGE SCALE GENOMIC DNA]</scope>
    <source>
        <strain evidence="9 10">CGMCC 1.12145</strain>
    </source>
</reference>
<feature type="transmembrane region" description="Helical" evidence="7">
    <location>
        <begin position="502"/>
        <end position="519"/>
    </location>
</feature>
<protein>
    <recommendedName>
        <fullName evidence="4 7">Signal peptidase I</fullName>
        <ecNumber evidence="3 7">3.4.21.89</ecNumber>
    </recommendedName>
</protein>
<comment type="subcellular location">
    <subcellularLocation>
        <location evidence="7">Membrane</location>
        <topology evidence="7">Single-pass type II membrane protein</topology>
    </subcellularLocation>
</comment>
<feature type="transmembrane region" description="Helical" evidence="7">
    <location>
        <begin position="53"/>
        <end position="74"/>
    </location>
</feature>
<evidence type="ECO:0000313" key="10">
    <source>
        <dbReference type="Proteomes" id="UP000182248"/>
    </source>
</evidence>
<evidence type="ECO:0000259" key="8">
    <source>
        <dbReference type="Pfam" id="PF10502"/>
    </source>
</evidence>
<dbReference type="GO" id="GO:0009003">
    <property type="term" value="F:signal peptidase activity"/>
    <property type="evidence" value="ECO:0007669"/>
    <property type="project" value="UniProtKB-EC"/>
</dbReference>
<keyword evidence="5 7" id="KW-0378">Hydrolase</keyword>
<dbReference type="Proteomes" id="UP000182248">
    <property type="component" value="Unassembled WGS sequence"/>
</dbReference>
<dbReference type="Pfam" id="PF18936">
    <property type="entry name" value="DUF5684"/>
    <property type="match status" value="1"/>
</dbReference>
<dbReference type="Pfam" id="PF10502">
    <property type="entry name" value="Peptidase_S26"/>
    <property type="match status" value="2"/>
</dbReference>
<dbReference type="InterPro" id="IPR000223">
    <property type="entry name" value="Pept_S26A_signal_pept_1"/>
</dbReference>
<dbReference type="InterPro" id="IPR019758">
    <property type="entry name" value="Pept_S26A_signal_pept_1_CS"/>
</dbReference>